<evidence type="ECO:0000256" key="1">
    <source>
        <dbReference type="SAM" id="MobiDB-lite"/>
    </source>
</evidence>
<keyword evidence="2" id="KW-0472">Membrane</keyword>
<evidence type="ECO:0000256" key="2">
    <source>
        <dbReference type="SAM" id="Phobius"/>
    </source>
</evidence>
<sequence length="488" mass="50238">MAGDSFFDSIRAFGVTRASDTPLAGVSAGLAKRWNVDTLVVRAIFVALTVMGGAGITLYALGWLFLPDETDRIHGQEPFYGQVTASFVFGVLIVFASLGGTGWGWGWGNGWPGPFALLITIVVVAVVIVTLNAQRDKQPPHGTGPATGPGTATGYGSPSGHGSSSFGTATGPATSGPATSGSASYGSSTGDGATASSTTGGDATDYSYDSFSSSTTGGDATSEYTMEPPTDRYATSGAAGSTPPGPSDTSGAAGAPGTPPDRSELYSTTPVKTETPDNRPVAGTRTVLLALAFILIVIAAFTYMSYQDIEFFNDSTIMLGGFAIVSLVLGLIVIGYGISGRRGGGLSALAIIAAILTFPAGALMAFPQAEHHVLMGQGSWSPTTVSQVEGGFSVLMGEIEIDVTDLEDSEFDVRGTMGDINLVVDNDQKIAVVTDFTMADLENATGNYQTDAGFTGDTVYYVGGIDDIEDADIIIHVDMIMSSLTIER</sequence>
<dbReference type="EMBL" id="CP034593">
    <property type="protein sequence ID" value="AZQ76912.1"/>
    <property type="molecule type" value="Genomic_DNA"/>
</dbReference>
<dbReference type="AlphaFoldDB" id="A0A3S9PX87"/>
<keyword evidence="5" id="KW-1185">Reference proteome</keyword>
<dbReference type="InterPro" id="IPR007168">
    <property type="entry name" value="Phageshock_PspC_N"/>
</dbReference>
<feature type="transmembrane region" description="Helical" evidence="2">
    <location>
        <begin position="78"/>
        <end position="99"/>
    </location>
</feature>
<keyword evidence="2" id="KW-0812">Transmembrane</keyword>
<protein>
    <submittedName>
        <fullName evidence="4">PspC domain-containing protein</fullName>
    </submittedName>
</protein>
<feature type="transmembrane region" description="Helical" evidence="2">
    <location>
        <begin position="111"/>
        <end position="131"/>
    </location>
</feature>
<name>A0A3S9PX87_9ACTO</name>
<keyword evidence="2" id="KW-1133">Transmembrane helix</keyword>
<organism evidence="4 5">
    <name type="scientific">Flaviflexus ciconiae</name>
    <dbReference type="NCBI Taxonomy" id="2496867"/>
    <lineage>
        <taxon>Bacteria</taxon>
        <taxon>Bacillati</taxon>
        <taxon>Actinomycetota</taxon>
        <taxon>Actinomycetes</taxon>
        <taxon>Actinomycetales</taxon>
        <taxon>Actinomycetaceae</taxon>
        <taxon>Flaviflexus</taxon>
    </lineage>
</organism>
<evidence type="ECO:0000259" key="3">
    <source>
        <dbReference type="Pfam" id="PF04024"/>
    </source>
</evidence>
<dbReference type="RefSeq" id="WP_126703718.1">
    <property type="nucleotide sequence ID" value="NZ_CP034593.1"/>
</dbReference>
<accession>A0A3S9PX87</accession>
<dbReference type="KEGG" id="flh:EJ997_05755"/>
<feature type="domain" description="Phage shock protein PspC N-terminal" evidence="3">
    <location>
        <begin position="19"/>
        <end position="69"/>
    </location>
</feature>
<feature type="transmembrane region" description="Helical" evidence="2">
    <location>
        <begin position="318"/>
        <end position="338"/>
    </location>
</feature>
<feature type="region of interest" description="Disordered" evidence="1">
    <location>
        <begin position="135"/>
        <end position="279"/>
    </location>
</feature>
<feature type="transmembrane region" description="Helical" evidence="2">
    <location>
        <begin position="39"/>
        <end position="66"/>
    </location>
</feature>
<dbReference type="OrthoDB" id="7359894at2"/>
<gene>
    <name evidence="4" type="ORF">EJ997_05755</name>
</gene>
<proteinExistence type="predicted"/>
<feature type="transmembrane region" description="Helical" evidence="2">
    <location>
        <begin position="287"/>
        <end position="306"/>
    </location>
</feature>
<dbReference type="Proteomes" id="UP000280344">
    <property type="component" value="Chromosome"/>
</dbReference>
<dbReference type="Pfam" id="PF04024">
    <property type="entry name" value="PspC"/>
    <property type="match status" value="1"/>
</dbReference>
<evidence type="ECO:0000313" key="5">
    <source>
        <dbReference type="Proteomes" id="UP000280344"/>
    </source>
</evidence>
<reference evidence="4 5" key="1">
    <citation type="submission" date="2018-12" db="EMBL/GenBank/DDBJ databases">
        <title>Complete genome sequence of Flaviflexus sp. H23T48.</title>
        <authorList>
            <person name="Bae J.-W."/>
            <person name="Lee J.-Y."/>
        </authorList>
    </citation>
    <scope>NUCLEOTIDE SEQUENCE [LARGE SCALE GENOMIC DNA]</scope>
    <source>
        <strain evidence="4 5">H23T48</strain>
    </source>
</reference>
<feature type="compositionally biased region" description="Gly residues" evidence="1">
    <location>
        <begin position="145"/>
        <end position="159"/>
    </location>
</feature>
<evidence type="ECO:0000313" key="4">
    <source>
        <dbReference type="EMBL" id="AZQ76912.1"/>
    </source>
</evidence>
<feature type="transmembrane region" description="Helical" evidence="2">
    <location>
        <begin position="345"/>
        <end position="366"/>
    </location>
</feature>
<feature type="compositionally biased region" description="Low complexity" evidence="1">
    <location>
        <begin position="160"/>
        <end position="222"/>
    </location>
</feature>